<gene>
    <name evidence="1" type="ORF">Syun_001807</name>
</gene>
<organism evidence="1 2">
    <name type="scientific">Stephania yunnanensis</name>
    <dbReference type="NCBI Taxonomy" id="152371"/>
    <lineage>
        <taxon>Eukaryota</taxon>
        <taxon>Viridiplantae</taxon>
        <taxon>Streptophyta</taxon>
        <taxon>Embryophyta</taxon>
        <taxon>Tracheophyta</taxon>
        <taxon>Spermatophyta</taxon>
        <taxon>Magnoliopsida</taxon>
        <taxon>Ranunculales</taxon>
        <taxon>Menispermaceae</taxon>
        <taxon>Menispermoideae</taxon>
        <taxon>Cissampelideae</taxon>
        <taxon>Stephania</taxon>
    </lineage>
</organism>
<evidence type="ECO:0000313" key="1">
    <source>
        <dbReference type="EMBL" id="KAK9169667.1"/>
    </source>
</evidence>
<dbReference type="EMBL" id="JBBNAF010000001">
    <property type="protein sequence ID" value="KAK9169667.1"/>
    <property type="molecule type" value="Genomic_DNA"/>
</dbReference>
<accession>A0AAP0LGE2</accession>
<dbReference type="AlphaFoldDB" id="A0AAP0LGE2"/>
<evidence type="ECO:0000313" key="2">
    <source>
        <dbReference type="Proteomes" id="UP001420932"/>
    </source>
</evidence>
<sequence length="69" mass="7681">MDELGKTCGVQTTVNALPQVIHRIIHVATRCGVAKTLQNIKMKTMPTTPITILQQCTKLQNQGQFNYIV</sequence>
<reference evidence="1 2" key="1">
    <citation type="submission" date="2024-01" db="EMBL/GenBank/DDBJ databases">
        <title>Genome assemblies of Stephania.</title>
        <authorList>
            <person name="Yang L."/>
        </authorList>
    </citation>
    <scope>NUCLEOTIDE SEQUENCE [LARGE SCALE GENOMIC DNA]</scope>
    <source>
        <strain evidence="1">YNDBR</strain>
        <tissue evidence="1">Leaf</tissue>
    </source>
</reference>
<keyword evidence="2" id="KW-1185">Reference proteome</keyword>
<dbReference type="Proteomes" id="UP001420932">
    <property type="component" value="Unassembled WGS sequence"/>
</dbReference>
<name>A0AAP0LGE2_9MAGN</name>
<comment type="caution">
    <text evidence="1">The sequence shown here is derived from an EMBL/GenBank/DDBJ whole genome shotgun (WGS) entry which is preliminary data.</text>
</comment>
<proteinExistence type="predicted"/>
<protein>
    <submittedName>
        <fullName evidence="1">Uncharacterized protein</fullName>
    </submittedName>
</protein>